<dbReference type="HOGENOM" id="CLU_072129_0_0_1"/>
<accession>A0A0A2JXA1</accession>
<dbReference type="PhylomeDB" id="A0A0A2JXA1"/>
<dbReference type="VEuPathDB" id="FungiDB:PEXP_057540"/>
<evidence type="ECO:0000313" key="3">
    <source>
        <dbReference type="Proteomes" id="UP000030143"/>
    </source>
</evidence>
<evidence type="ECO:0000256" key="1">
    <source>
        <dbReference type="SAM" id="MobiDB-lite"/>
    </source>
</evidence>
<dbReference type="STRING" id="27334.A0A0A2JXA1"/>
<evidence type="ECO:0000313" key="2">
    <source>
        <dbReference type="EMBL" id="KGO60087.1"/>
    </source>
</evidence>
<sequence length="299" mass="34182">MVMEKIESQLEHKALENRVRAKRKKFKNMPTIPITDLDPSEIPHHFNLTQCLPTEFELSPSKTEKVFLPPHLNSILVEYDVATGGSPTNEALIRSRIDVIILTTLAKMKRELVAKPHISVASSASPQSVHLQFGRKIEFIWKSDNQRVRLSGIINYSLWYGMPDEHATNMAMIEAERPDLLKGGMLRCLAYMAMIHETRKRAKIPDTSVCGIATDSFEWVFIRIRPNGEWTKKAYHWVHSAQEIVSMLEKILAHAAGFDPQTGRQRWNHGPEMEFSTLLKQPKSKPKPKPKRENVIPCS</sequence>
<protein>
    <submittedName>
        <fullName evidence="2">Uncharacterized protein</fullName>
    </submittedName>
</protein>
<dbReference type="Proteomes" id="UP000030143">
    <property type="component" value="Unassembled WGS sequence"/>
</dbReference>
<keyword evidence="3" id="KW-1185">Reference proteome</keyword>
<comment type="caution">
    <text evidence="2">The sequence shown here is derived from an EMBL/GenBank/DDBJ whole genome shotgun (WGS) entry which is preliminary data.</text>
</comment>
<feature type="region of interest" description="Disordered" evidence="1">
    <location>
        <begin position="276"/>
        <end position="299"/>
    </location>
</feature>
<dbReference type="RefSeq" id="XP_016601161.1">
    <property type="nucleotide sequence ID" value="XM_016740869.1"/>
</dbReference>
<dbReference type="EMBL" id="JQFZ01000082">
    <property type="protein sequence ID" value="KGO60087.1"/>
    <property type="molecule type" value="Genomic_DNA"/>
</dbReference>
<organism evidence="2 3">
    <name type="scientific">Penicillium expansum</name>
    <name type="common">Blue mold rot fungus</name>
    <dbReference type="NCBI Taxonomy" id="27334"/>
    <lineage>
        <taxon>Eukaryota</taxon>
        <taxon>Fungi</taxon>
        <taxon>Dikarya</taxon>
        <taxon>Ascomycota</taxon>
        <taxon>Pezizomycotina</taxon>
        <taxon>Eurotiomycetes</taxon>
        <taxon>Eurotiomycetidae</taxon>
        <taxon>Eurotiales</taxon>
        <taxon>Aspergillaceae</taxon>
        <taxon>Penicillium</taxon>
    </lineage>
</organism>
<proteinExistence type="predicted"/>
<name>A0A0A2JXA1_PENEN</name>
<dbReference type="AlphaFoldDB" id="A0A0A2JXA1"/>
<dbReference type="GeneID" id="27676288"/>
<reference evidence="2 3" key="1">
    <citation type="journal article" date="2015" name="Mol. Plant Microbe Interact.">
        <title>Genome, transcriptome, and functional analyses of Penicillium expansum provide new insights into secondary metabolism and pathogenicity.</title>
        <authorList>
            <person name="Ballester A.R."/>
            <person name="Marcet-Houben M."/>
            <person name="Levin E."/>
            <person name="Sela N."/>
            <person name="Selma-Lazaro C."/>
            <person name="Carmona L."/>
            <person name="Wisniewski M."/>
            <person name="Droby S."/>
            <person name="Gonzalez-Candelas L."/>
            <person name="Gabaldon T."/>
        </authorList>
    </citation>
    <scope>NUCLEOTIDE SEQUENCE [LARGE SCALE GENOMIC DNA]</scope>
    <source>
        <strain evidence="2 3">MD-8</strain>
    </source>
</reference>
<dbReference type="OrthoDB" id="2103397at2759"/>
<gene>
    <name evidence="2" type="ORF">PEX2_035940</name>
</gene>